<protein>
    <submittedName>
        <fullName evidence="1">Uncharacterized protein</fullName>
    </submittedName>
</protein>
<comment type="caution">
    <text evidence="1">The sequence shown here is derived from an EMBL/GenBank/DDBJ whole genome shotgun (WGS) entry which is preliminary data.</text>
</comment>
<keyword evidence="2" id="KW-1185">Reference proteome</keyword>
<dbReference type="STRING" id="996801.BW723_11835"/>
<reference evidence="2" key="1">
    <citation type="submission" date="2016-02" db="EMBL/GenBank/DDBJ databases">
        <title>Paenibacillus sp. LPB0068, isolated from Crassostrea gigas.</title>
        <authorList>
            <person name="Shin S.-K."/>
            <person name="Yi H."/>
        </authorList>
    </citation>
    <scope>NUCLEOTIDE SEQUENCE [LARGE SCALE GENOMIC DNA]</scope>
    <source>
        <strain evidence="2">KCTC 23969</strain>
    </source>
</reference>
<name>A0A1B8TPK6_9FLAO</name>
<proteinExistence type="predicted"/>
<organism evidence="1 2">
    <name type="scientific">Polaribacter reichenbachii</name>
    <dbReference type="NCBI Taxonomy" id="996801"/>
    <lineage>
        <taxon>Bacteria</taxon>
        <taxon>Pseudomonadati</taxon>
        <taxon>Bacteroidota</taxon>
        <taxon>Flavobacteriia</taxon>
        <taxon>Flavobacteriales</taxon>
        <taxon>Flavobacteriaceae</taxon>
    </lineage>
</organism>
<evidence type="ECO:0000313" key="2">
    <source>
        <dbReference type="Proteomes" id="UP000092612"/>
    </source>
</evidence>
<dbReference type="Proteomes" id="UP000092612">
    <property type="component" value="Unassembled WGS sequence"/>
</dbReference>
<evidence type="ECO:0000313" key="1">
    <source>
        <dbReference type="EMBL" id="OBY61552.1"/>
    </source>
</evidence>
<gene>
    <name evidence="1" type="ORF">LPB301_15940</name>
</gene>
<dbReference type="EMBL" id="LSFL01000042">
    <property type="protein sequence ID" value="OBY61552.1"/>
    <property type="molecule type" value="Genomic_DNA"/>
</dbReference>
<accession>A0A1B8TPK6</accession>
<sequence length="326" mass="38785">MTSCASILNKETTVVKISSDKKSKIIYLNDTLLISKKQIKLKPIRSNNPLNFSILRDSLKEDISLKRKLSPLFWLNITQNYGLGILVDLTNDKRFTYRHNLHFVTDSITNKMVISNKKISFLPKNKFFLYTSPLQFLDFFSVPMVTLGTEYFIDNNFSLSAEYGFNNSDYNRNYEVSFLDEKNNAYRFETKLYNKINLTNNVYLNEYLAIEFRKIKNEYNDQINYYEIENSNNYYIDDFATKKNVTIFNLKYGLIVPIGKKFYFDFYTGLGLRIKKFDHKNLEYNKNIHQIQYSDNFFLFDTRDFKNYDQKSFFNYSLGFKLGIKL</sequence>
<dbReference type="KEGG" id="prn:BW723_11835"/>
<dbReference type="AlphaFoldDB" id="A0A1B8TPK6"/>